<dbReference type="GO" id="GO:0046872">
    <property type="term" value="F:metal ion binding"/>
    <property type="evidence" value="ECO:0007669"/>
    <property type="project" value="UniProtKB-UniRule"/>
</dbReference>
<dbReference type="InterPro" id="IPR002678">
    <property type="entry name" value="DUF34/NIF3"/>
</dbReference>
<evidence type="ECO:0000313" key="8">
    <source>
        <dbReference type="Proteomes" id="UP000199452"/>
    </source>
</evidence>
<dbReference type="AlphaFoldDB" id="A0A1G6GRU7"/>
<dbReference type="SUPFAM" id="SSF102705">
    <property type="entry name" value="NIF3 (NGG1p interacting factor 3)-like"/>
    <property type="match status" value="1"/>
</dbReference>
<dbReference type="Gene3D" id="3.40.1390.30">
    <property type="entry name" value="NIF3 (NGG1p interacting factor 3)-like"/>
    <property type="match status" value="1"/>
</dbReference>
<evidence type="ECO:0000256" key="6">
    <source>
        <dbReference type="PIRSR" id="PIRSR602678-1"/>
    </source>
</evidence>
<dbReference type="RefSeq" id="WP_092434818.1">
    <property type="nucleotide sequence ID" value="NZ_FMYP01000003.1"/>
</dbReference>
<comment type="subunit">
    <text evidence="2">Homohexamer.</text>
</comment>
<keyword evidence="8" id="KW-1185">Reference proteome</keyword>
<name>A0A1G6GRU7_9BACT</name>
<dbReference type="EMBL" id="FMYP01000003">
    <property type="protein sequence ID" value="SDB84694.1"/>
    <property type="molecule type" value="Genomic_DNA"/>
</dbReference>
<sequence>MQRLLVSEITTCIETFAPLQLQESYDNSGLQVGLSSSSVAAAILSLDITEEVIDEAIAKGIDMVIAHHPLIFSGIKSLTGATEVERIVVKAIKNNLCIYSCHTNLDITANGVSFMMGQKMGLTNLKVLDPLSNRLQKIVVFVPEAHAQDVRQAMFDAGAGNIGNYSSCSFSHTGTGSFKAEAGATPFVGQVDVLHSEPEVRIEVVCPSYCTGTVLRRMVEVHPYEEVAYDVIPLANTIGNLGLGAVGDFEEPISIDDFLAVVKNTYRVPCIRYTNAVSKTISRVAVCGGSGYSLLEKAISSGAQAFITGDVKYHNFFDAKGKLMLMDIGHFESEYSSLEIISSLLKKNFPNFAVYIAETNSNPINYL</sequence>
<dbReference type="OrthoDB" id="9792792at2"/>
<evidence type="ECO:0000256" key="4">
    <source>
        <dbReference type="ARBA" id="ARBA00022723"/>
    </source>
</evidence>
<dbReference type="PANTHER" id="PTHR13799">
    <property type="entry name" value="NGG1 INTERACTING FACTOR 3"/>
    <property type="match status" value="1"/>
</dbReference>
<evidence type="ECO:0000313" key="7">
    <source>
        <dbReference type="EMBL" id="SDB84694.1"/>
    </source>
</evidence>
<dbReference type="FunFam" id="3.40.1390.30:FF:000001">
    <property type="entry name" value="GTP cyclohydrolase 1 type 2"/>
    <property type="match status" value="1"/>
</dbReference>
<protein>
    <recommendedName>
        <fullName evidence="3 5">GTP cyclohydrolase 1 type 2 homolog</fullName>
    </recommendedName>
</protein>
<evidence type="ECO:0000256" key="3">
    <source>
        <dbReference type="ARBA" id="ARBA00022112"/>
    </source>
</evidence>
<dbReference type="STRING" id="1640674.SAMN05216323_100375"/>
<dbReference type="GO" id="GO:0005737">
    <property type="term" value="C:cytoplasm"/>
    <property type="evidence" value="ECO:0007669"/>
    <property type="project" value="TreeGrafter"/>
</dbReference>
<accession>A0A1G6GRU7</accession>
<feature type="binding site" evidence="6">
    <location>
        <position position="68"/>
    </location>
    <ligand>
        <name>a divalent metal cation</name>
        <dbReference type="ChEBI" id="CHEBI:60240"/>
        <label>1</label>
    </ligand>
</feature>
<feature type="binding site" evidence="6">
    <location>
        <position position="334"/>
    </location>
    <ligand>
        <name>a divalent metal cation</name>
        <dbReference type="ChEBI" id="CHEBI:60240"/>
        <label>1</label>
    </ligand>
</feature>
<evidence type="ECO:0000256" key="5">
    <source>
        <dbReference type="PIRNR" id="PIRNR037489"/>
    </source>
</evidence>
<reference evidence="7 8" key="1">
    <citation type="submission" date="2016-09" db="EMBL/GenBank/DDBJ databases">
        <authorList>
            <person name="Capua I."/>
            <person name="De Benedictis P."/>
            <person name="Joannis T."/>
            <person name="Lombin L.H."/>
            <person name="Cattoli G."/>
        </authorList>
    </citation>
    <scope>NUCLEOTIDE SEQUENCE [LARGE SCALE GENOMIC DNA]</scope>
    <source>
        <strain evidence="7 8">A7P-90m</strain>
    </source>
</reference>
<dbReference type="InterPro" id="IPR017221">
    <property type="entry name" value="DUF34/NIF3_bac"/>
</dbReference>
<evidence type="ECO:0000256" key="2">
    <source>
        <dbReference type="ARBA" id="ARBA00011643"/>
    </source>
</evidence>
<dbReference type="PANTHER" id="PTHR13799:SF14">
    <property type="entry name" value="GTP CYCLOHYDROLASE 1 TYPE 2 HOMOLOG"/>
    <property type="match status" value="1"/>
</dbReference>
<dbReference type="PIRSF" id="PIRSF037489">
    <property type="entry name" value="UCP037489_NIF3_YqfO"/>
    <property type="match status" value="1"/>
</dbReference>
<feature type="binding site" evidence="6">
    <location>
        <position position="106"/>
    </location>
    <ligand>
        <name>a divalent metal cation</name>
        <dbReference type="ChEBI" id="CHEBI:60240"/>
        <label>1</label>
    </ligand>
</feature>
<feature type="binding site" evidence="6">
    <location>
        <position position="330"/>
    </location>
    <ligand>
        <name>a divalent metal cation</name>
        <dbReference type="ChEBI" id="CHEBI:60240"/>
        <label>1</label>
    </ligand>
</feature>
<keyword evidence="4 5" id="KW-0479">Metal-binding</keyword>
<feature type="binding site" evidence="6">
    <location>
        <position position="67"/>
    </location>
    <ligand>
        <name>a divalent metal cation</name>
        <dbReference type="ChEBI" id="CHEBI:60240"/>
        <label>1</label>
    </ligand>
</feature>
<proteinExistence type="inferred from homology"/>
<comment type="similarity">
    <text evidence="1 5">Belongs to the GTP cyclohydrolase I type 2/NIF3 family.</text>
</comment>
<gene>
    <name evidence="7" type="ORF">SAMN05216323_100375</name>
</gene>
<dbReference type="FunFam" id="3.30.70.120:FF:000006">
    <property type="entry name" value="GTP cyclohydrolase 1 type 2 homolog"/>
    <property type="match status" value="1"/>
</dbReference>
<evidence type="ECO:0000256" key="1">
    <source>
        <dbReference type="ARBA" id="ARBA00006964"/>
    </source>
</evidence>
<dbReference type="Pfam" id="PF01784">
    <property type="entry name" value="DUF34_NIF3"/>
    <property type="match status" value="1"/>
</dbReference>
<dbReference type="Proteomes" id="UP000199452">
    <property type="component" value="Unassembled WGS sequence"/>
</dbReference>
<organism evidence="7 8">
    <name type="scientific">Williamwhitmania taraxaci</name>
    <dbReference type="NCBI Taxonomy" id="1640674"/>
    <lineage>
        <taxon>Bacteria</taxon>
        <taxon>Pseudomonadati</taxon>
        <taxon>Bacteroidota</taxon>
        <taxon>Bacteroidia</taxon>
        <taxon>Bacteroidales</taxon>
        <taxon>Williamwhitmaniaceae</taxon>
        <taxon>Williamwhitmania</taxon>
    </lineage>
</organism>
<dbReference type="InterPro" id="IPR015867">
    <property type="entry name" value="N-reg_PII/ATP_PRibTrfase_C"/>
</dbReference>
<dbReference type="Gene3D" id="3.30.70.120">
    <property type="match status" value="1"/>
</dbReference>
<dbReference type="InterPro" id="IPR036069">
    <property type="entry name" value="DUF34/NIF3_sf"/>
</dbReference>
<dbReference type="NCBIfam" id="TIGR00486">
    <property type="entry name" value="YbgI_SA1388"/>
    <property type="match status" value="1"/>
</dbReference>